<evidence type="ECO:0000313" key="2">
    <source>
        <dbReference type="Proteomes" id="UP000247810"/>
    </source>
</evidence>
<evidence type="ECO:0000313" key="1">
    <source>
        <dbReference type="EMBL" id="PYH96823.1"/>
    </source>
</evidence>
<gene>
    <name evidence="1" type="ORF">BO71DRAFT_161383</name>
</gene>
<dbReference type="Proteomes" id="UP000247810">
    <property type="component" value="Unassembled WGS sequence"/>
</dbReference>
<name>A0A319DZF2_9EURO</name>
<reference evidence="1 2" key="1">
    <citation type="submission" date="2018-02" db="EMBL/GenBank/DDBJ databases">
        <title>The genomes of Aspergillus section Nigri reveals drivers in fungal speciation.</title>
        <authorList>
            <consortium name="DOE Joint Genome Institute"/>
            <person name="Vesth T.C."/>
            <person name="Nybo J."/>
            <person name="Theobald S."/>
            <person name="Brandl J."/>
            <person name="Frisvad J.C."/>
            <person name="Nielsen K.F."/>
            <person name="Lyhne E.K."/>
            <person name="Kogle M.E."/>
            <person name="Kuo A."/>
            <person name="Riley R."/>
            <person name="Clum A."/>
            <person name="Nolan M."/>
            <person name="Lipzen A."/>
            <person name="Salamov A."/>
            <person name="Henrissat B."/>
            <person name="Wiebenga A."/>
            <person name="De vries R.P."/>
            <person name="Grigoriev I.V."/>
            <person name="Mortensen U.H."/>
            <person name="Andersen M.R."/>
            <person name="Baker S.E."/>
        </authorList>
    </citation>
    <scope>NUCLEOTIDE SEQUENCE [LARGE SCALE GENOMIC DNA]</scope>
    <source>
        <strain evidence="1 2">CBS 707.79</strain>
    </source>
</reference>
<accession>A0A319DZF2</accession>
<organism evidence="1 2">
    <name type="scientific">Aspergillus ellipticus CBS 707.79</name>
    <dbReference type="NCBI Taxonomy" id="1448320"/>
    <lineage>
        <taxon>Eukaryota</taxon>
        <taxon>Fungi</taxon>
        <taxon>Dikarya</taxon>
        <taxon>Ascomycota</taxon>
        <taxon>Pezizomycotina</taxon>
        <taxon>Eurotiomycetes</taxon>
        <taxon>Eurotiomycetidae</taxon>
        <taxon>Eurotiales</taxon>
        <taxon>Aspergillaceae</taxon>
        <taxon>Aspergillus</taxon>
        <taxon>Aspergillus subgen. Circumdati</taxon>
    </lineage>
</organism>
<dbReference type="AlphaFoldDB" id="A0A319DZF2"/>
<sequence length="103" mass="11825">MYPVCTGHPSFPYPLSPSPYAYPYPYPYPYPLSPLPSRIPNLSSIHIIYQKHSLRTYQWHSSPPLNTKSTAHFRMRNPSPDRIGAETFRTHIPLTCLAPVKTN</sequence>
<dbReference type="VEuPathDB" id="FungiDB:BO71DRAFT_161383"/>
<protein>
    <submittedName>
        <fullName evidence="1">Uncharacterized protein</fullName>
    </submittedName>
</protein>
<dbReference type="EMBL" id="KZ825833">
    <property type="protein sequence ID" value="PYH96823.1"/>
    <property type="molecule type" value="Genomic_DNA"/>
</dbReference>
<keyword evidence="2" id="KW-1185">Reference proteome</keyword>
<proteinExistence type="predicted"/>